<keyword evidence="3" id="KW-1185">Reference proteome</keyword>
<feature type="transmembrane region" description="Helical" evidence="1">
    <location>
        <begin position="21"/>
        <end position="44"/>
    </location>
</feature>
<dbReference type="Pfam" id="PF19545">
    <property type="entry name" value="DUF6069"/>
    <property type="match status" value="1"/>
</dbReference>
<name>A0A285LS47_9NOCA</name>
<dbReference type="RefSeq" id="WP_097246739.1">
    <property type="nucleotide sequence ID" value="NZ_OBEG01000005.1"/>
</dbReference>
<feature type="transmembrane region" description="Helical" evidence="1">
    <location>
        <begin position="64"/>
        <end position="82"/>
    </location>
</feature>
<dbReference type="AlphaFoldDB" id="A0A285LS47"/>
<accession>A0A285LS47</accession>
<sequence>MSVAPATTAPTIQIPAVNRPVAVLGAVAAAVLVNLVVWLIGAAAGGSFVMDDGTTTQDVAPGGVIAMSAVPLLIGLTAAALLSYRWVGVLRVASVVGSVLTLATIAGTVAATFDTASTVALSIMHVLLVPVIVVSMEGLRKHLIER</sequence>
<organism evidence="2 3">
    <name type="scientific">Nocardia amikacinitolerans</name>
    <dbReference type="NCBI Taxonomy" id="756689"/>
    <lineage>
        <taxon>Bacteria</taxon>
        <taxon>Bacillati</taxon>
        <taxon>Actinomycetota</taxon>
        <taxon>Actinomycetes</taxon>
        <taxon>Mycobacteriales</taxon>
        <taxon>Nocardiaceae</taxon>
        <taxon>Nocardia</taxon>
    </lineage>
</organism>
<feature type="transmembrane region" description="Helical" evidence="1">
    <location>
        <begin position="119"/>
        <end position="139"/>
    </location>
</feature>
<feature type="transmembrane region" description="Helical" evidence="1">
    <location>
        <begin position="89"/>
        <end position="113"/>
    </location>
</feature>
<dbReference type="STRING" id="1379680.GCA_001612615_05535"/>
<dbReference type="OrthoDB" id="4550988at2"/>
<keyword evidence="1" id="KW-0812">Transmembrane</keyword>
<evidence type="ECO:0000313" key="2">
    <source>
        <dbReference type="EMBL" id="SNY87742.1"/>
    </source>
</evidence>
<protein>
    <recommendedName>
        <fullName evidence="4">Tryptophan-associated transmembrane protein (Trp_oprn_chp)</fullName>
    </recommendedName>
</protein>
<evidence type="ECO:0008006" key="4">
    <source>
        <dbReference type="Google" id="ProtNLM"/>
    </source>
</evidence>
<dbReference type="Proteomes" id="UP000219565">
    <property type="component" value="Unassembled WGS sequence"/>
</dbReference>
<gene>
    <name evidence="2" type="ORF">SAMN04244553_4696</name>
</gene>
<dbReference type="InterPro" id="IPR045713">
    <property type="entry name" value="DUF6069"/>
</dbReference>
<keyword evidence="1" id="KW-0472">Membrane</keyword>
<evidence type="ECO:0000313" key="3">
    <source>
        <dbReference type="Proteomes" id="UP000219565"/>
    </source>
</evidence>
<proteinExistence type="predicted"/>
<reference evidence="2 3" key="1">
    <citation type="submission" date="2017-09" db="EMBL/GenBank/DDBJ databases">
        <authorList>
            <person name="Ehlers B."/>
            <person name="Leendertz F.H."/>
        </authorList>
    </citation>
    <scope>NUCLEOTIDE SEQUENCE [LARGE SCALE GENOMIC DNA]</scope>
    <source>
        <strain evidence="2 3">DSM 45537</strain>
    </source>
</reference>
<keyword evidence="1" id="KW-1133">Transmembrane helix</keyword>
<dbReference type="EMBL" id="OBEG01000005">
    <property type="protein sequence ID" value="SNY87742.1"/>
    <property type="molecule type" value="Genomic_DNA"/>
</dbReference>
<evidence type="ECO:0000256" key="1">
    <source>
        <dbReference type="SAM" id="Phobius"/>
    </source>
</evidence>